<gene>
    <name evidence="2" type="ORF">AAJ76_1500032846</name>
</gene>
<dbReference type="VEuPathDB" id="MicrosporidiaDB:NCER_101419"/>
<proteinExistence type="predicted"/>
<feature type="transmembrane region" description="Helical" evidence="1">
    <location>
        <begin position="33"/>
        <end position="54"/>
    </location>
</feature>
<keyword evidence="1" id="KW-0472">Membrane</keyword>
<dbReference type="VEuPathDB" id="MicrosporidiaDB:G9O61_00g012510"/>
<keyword evidence="1" id="KW-0812">Transmembrane</keyword>
<dbReference type="GeneID" id="36318999"/>
<dbReference type="RefSeq" id="XP_024331395.1">
    <property type="nucleotide sequence ID" value="XM_024474092.1"/>
</dbReference>
<comment type="caution">
    <text evidence="2">The sequence shown here is derived from an EMBL/GenBank/DDBJ whole genome shotgun (WGS) entry which is preliminary data.</text>
</comment>
<keyword evidence="3" id="KW-1185">Reference proteome</keyword>
<keyword evidence="1" id="KW-1133">Transmembrane helix</keyword>
<dbReference type="Proteomes" id="UP000034350">
    <property type="component" value="Unassembled WGS sequence"/>
</dbReference>
<dbReference type="EMBL" id="JPQZ01000015">
    <property type="protein sequence ID" value="KKO75653.1"/>
    <property type="molecule type" value="Genomic_DNA"/>
</dbReference>
<name>A0A0F9WRZ0_9MICR</name>
<protein>
    <submittedName>
        <fullName evidence="2">Uncharacterized protein</fullName>
    </submittedName>
</protein>
<dbReference type="VEuPathDB" id="MicrosporidiaDB:AAJ76_1500032846"/>
<accession>A0A0F9WRZ0</accession>
<organism evidence="2 3">
    <name type="scientific">Vairimorpha ceranae</name>
    <dbReference type="NCBI Taxonomy" id="40302"/>
    <lineage>
        <taxon>Eukaryota</taxon>
        <taxon>Fungi</taxon>
        <taxon>Fungi incertae sedis</taxon>
        <taxon>Microsporidia</taxon>
        <taxon>Nosematidae</taxon>
        <taxon>Vairimorpha</taxon>
    </lineage>
</organism>
<evidence type="ECO:0000256" key="1">
    <source>
        <dbReference type="SAM" id="Phobius"/>
    </source>
</evidence>
<reference evidence="2 3" key="1">
    <citation type="journal article" date="2015" name="Environ. Microbiol.">
        <title>Genome analyses suggest the presence of polyploidy and recent human-driven expansions in eight global populations of the honeybee pathogen Nosema ceranae.</title>
        <authorList>
            <person name="Pelin A."/>
            <person name="Selman M."/>
            <person name="Aris-Brosou S."/>
            <person name="Farinelli L."/>
            <person name="Corradi N."/>
        </authorList>
    </citation>
    <scope>NUCLEOTIDE SEQUENCE [LARGE SCALE GENOMIC DNA]</scope>
    <source>
        <strain evidence="2 3">PA08 1199</strain>
    </source>
</reference>
<evidence type="ECO:0000313" key="3">
    <source>
        <dbReference type="Proteomes" id="UP000034350"/>
    </source>
</evidence>
<sequence length="1305" mass="151069">MIFPKETEKIEKVTVSQQFENNVIIKRKRKRRWFYYFMCITISFIISRVLLIVFSVSNFDFKNYVLYQVSYNTKRPHSIYLEAVHNSAFSPLNIQILEGVVSLYSSTQDSKNRELMAEIHIPLIDVVKYQTLQFKGDIVWKNIRPKAIYSCLKHKKNIGVHFTGNIWFRFCYVKFKKSHSQDVTFTHPFFSKSTEEKNAPLNIKKVQFYNLNETVQIDVELELCNIMIPKFLNVKSEEFTLNFEGDLPFQITFYEQRIKDGRFSFPINLKVNFLKKDFNIYRAAVWKYLRRDSLLWSLSAIDILHNYDKQFIDSYLINIGDSFCDNTVAKSKSKKKIVESPRFLLRDVRGTKNYLEGMIYIETFLFPYVNINTAFEYKNCYKNFIIKNGSTVFAKIGFEAVNSREFVKIKFRLTFQNFSEFVECLFVGKEAIVLFDETTDGFFEGLYLKLDGAELYLISERDYILLYKKGSVNKPFPFSISLDHQVQAQDNTIAVSSKINFNKRNDSESDLFLSLMVPDFSFELLGDNVRFEVYVLSAELVFYGNGMIDGSLLTSMEININKNIKNFVELHDMFSEVIVLRFSDYCKWILPRADENQKKLELFSLQDLSVSLEKVVSFDPPRIGIRLCNTSRSPSNMQGLCIFNHFKLFKGPFVRLVFSGAEYVRNDHIILLEDMFFDLNYHNGDLKLFIDDCFFGVSLFSTQEISILISNLFRAGMDQNMLGNIVGLFLNKVLDAKNDQSNNVIDSAMLCCIKVDSLGDSDALSTNVTLTVGLKKEILSSLKIGQLNFTNFDLNYMNESKRGIAFVYIEKGYIENYDCIIVKLHLTDGFLDESDGGFLIACFNNKYKKCKTEDSECELTKTQLLKIINSFLTPLFAKDKKEDHSYVQLTNIILDARESTIDLGGFVKGKNIIFEIENFGLRDFIRYTINNLLSKLFYCLPNKLSLSVNSEQIELLSFKNLEFVKPGNKPFGPLSDILSFTICNVNSKREYEMVDPSIQIYESEAIKIVQKKYSLLKKRWIEIVSKTSFQDIVDKAKLKKFLIEQSNLKDLDDLCYQKFGVEEIRKLKKQLFKLLFVEKDTYSLILKVDLYCRTDSCNFNLQKIRFSSPLINVLMKIIKPALPKARGIPFIGDPIPISFFGISKKLGVNLCVISPSDLRCKFKCRDLVLLDDATIPSFCTYDGYINISWSNSVSIRIIRAFSCFFSQESPFEITLSNKKQKILYKINAHFEAIKFYVAVFIKVVGKVFDFTTSIIQDSSAAAYNSLLGQTVKKLVVSLYSGFSNGFKWFFELFGIAKRHQECQRV</sequence>
<evidence type="ECO:0000313" key="2">
    <source>
        <dbReference type="EMBL" id="KKO75653.1"/>
    </source>
</evidence>